<dbReference type="AlphaFoldDB" id="A0A939KD03"/>
<dbReference type="InterPro" id="IPR013546">
    <property type="entry name" value="PII_UdlTrfase/GS_AdlTrfase"/>
</dbReference>
<name>A0A939KD03_9BURK</name>
<dbReference type="Gene3D" id="1.10.3210.10">
    <property type="entry name" value="Hypothetical protein af1432"/>
    <property type="match status" value="1"/>
</dbReference>
<comment type="catalytic activity">
    <reaction evidence="7">
        <text>[protein-PII]-uridylyl-L-tyrosine + H2O = [protein-PII]-L-tyrosine + UMP + H(+)</text>
        <dbReference type="Rhea" id="RHEA:48600"/>
        <dbReference type="Rhea" id="RHEA-COMP:12147"/>
        <dbReference type="Rhea" id="RHEA-COMP:12148"/>
        <dbReference type="ChEBI" id="CHEBI:15377"/>
        <dbReference type="ChEBI" id="CHEBI:15378"/>
        <dbReference type="ChEBI" id="CHEBI:46858"/>
        <dbReference type="ChEBI" id="CHEBI:57865"/>
        <dbReference type="ChEBI" id="CHEBI:90602"/>
    </reaction>
</comment>
<comment type="similarity">
    <text evidence="7">Belongs to the GlnD family.</text>
</comment>
<evidence type="ECO:0000256" key="2">
    <source>
        <dbReference type="ARBA" id="ARBA00022695"/>
    </source>
</evidence>
<keyword evidence="5 7" id="KW-0460">Magnesium</keyword>
<dbReference type="InterPro" id="IPR010043">
    <property type="entry name" value="UTase/UR"/>
</dbReference>
<dbReference type="EC" id="3.1.4.-" evidence="7"/>
<comment type="catalytic activity">
    <reaction evidence="7">
        <text>[protein-PII]-L-tyrosine + UTP = [protein-PII]-uridylyl-L-tyrosine + diphosphate</text>
        <dbReference type="Rhea" id="RHEA:13673"/>
        <dbReference type="Rhea" id="RHEA-COMP:12147"/>
        <dbReference type="Rhea" id="RHEA-COMP:12148"/>
        <dbReference type="ChEBI" id="CHEBI:33019"/>
        <dbReference type="ChEBI" id="CHEBI:46398"/>
        <dbReference type="ChEBI" id="CHEBI:46858"/>
        <dbReference type="ChEBI" id="CHEBI:90602"/>
        <dbReference type="EC" id="2.7.7.59"/>
    </reaction>
</comment>
<dbReference type="HAMAP" id="MF_00277">
    <property type="entry name" value="PII_uridylyl_transf"/>
    <property type="match status" value="1"/>
</dbReference>
<keyword evidence="2 7" id="KW-0548">Nucleotidyltransferase</keyword>
<evidence type="ECO:0000313" key="11">
    <source>
        <dbReference type="Proteomes" id="UP000664731"/>
    </source>
</evidence>
<evidence type="ECO:0000256" key="6">
    <source>
        <dbReference type="ARBA" id="ARBA00023268"/>
    </source>
</evidence>
<dbReference type="Gene3D" id="3.30.70.260">
    <property type="match status" value="1"/>
</dbReference>
<proteinExistence type="inferred from homology"/>
<evidence type="ECO:0000259" key="9">
    <source>
        <dbReference type="PROSITE" id="PS51831"/>
    </source>
</evidence>
<evidence type="ECO:0000313" key="10">
    <source>
        <dbReference type="EMBL" id="MBO1249151.1"/>
    </source>
</evidence>
<evidence type="ECO:0000256" key="4">
    <source>
        <dbReference type="ARBA" id="ARBA00022801"/>
    </source>
</evidence>
<keyword evidence="1 7" id="KW-0808">Transferase</keyword>
<dbReference type="InterPro" id="IPR002912">
    <property type="entry name" value="ACT_dom"/>
</dbReference>
<evidence type="ECO:0000256" key="7">
    <source>
        <dbReference type="HAMAP-Rule" id="MF_00277"/>
    </source>
</evidence>
<sequence>MTAPSPLAPALAALRQRYQADKAQLLAPLQAPGGPAVRLLLQRLTQLVDQQLVALAAATGLPAQVAIVAVGGYGRSQLFPYSDIDVLLLVPPDNAALRPALEAFVTACWDTGLEIGSSVRTVDECLALAQQDITAQTSMLEMRHIGGSTEHFAQLLAQLPSTFHPQEFFLAKHLELRQRHTKFENAPYALEPNCKESPGGLRDLHTILWVAKAANLGHDWHELAQHGILTNLEAQQLERNETTLFQIRARLHGVAGRHEDRLLFDLQTAVALSLGLKNHTPPGQNYPVRASEVLMRRYYWAAKAVMQLQQIVLLNIQERLHPSQAAPLPINDWFADKNGLLDVRDAALYQHQPLAILPSFLTLQTHPGLRDFSARTLRALYNARDRMDATWRHDPANRATFIRILQQPSGILRALRLMNATSVLGRYLWSFRRIVGKMQHDLFHVYTVDQHSLMVLRNMRRFFMPEFTHEYPLCSELASQWAQPWLLYLAALFHDIGKGRGGDHSAVGAIEVRRFARQHQMAPADADLVEFLVREHLRMSTVAQKQDTNDPAVVRAFADCVQTPQRLVGLYLLTVADIRGTSPKVWSAWKGKLLSDLFHATLRMLGGQALQGQALTQARQQQAQVLLRQRGWPAESAQLLWNTLEPGYFLRHEPADIAWHARQLMLHVGSPQPIVRARPSLAGEGVQVLVYAPDTQDLFARICGYFDQANLSILHARIYTSPHGHALDTFQVLPTQLEMEARTLSSFIEARLPPALAAATPLPEPVRRQPSRRARSFPIPPHVSLEPDEKAQRWLLHISATDRAGLLYSIARVLARHGLSVQLAKVMTLGERVEDSFLLEGPQLQHTTRQLDLEKELTHILSVETTTQPHARSTTAVR</sequence>
<dbReference type="CDD" id="cd04899">
    <property type="entry name" value="ACT_ACR-UUR-like_2"/>
    <property type="match status" value="1"/>
</dbReference>
<comment type="caution">
    <text evidence="7">Lacks conserved residue(s) required for the propagation of feature annotation.</text>
</comment>
<evidence type="ECO:0000256" key="3">
    <source>
        <dbReference type="ARBA" id="ARBA00022737"/>
    </source>
</evidence>
<dbReference type="Pfam" id="PF08335">
    <property type="entry name" value="GlnD_UR_UTase"/>
    <property type="match status" value="1"/>
</dbReference>
<feature type="domain" description="ACT" evidence="8">
    <location>
        <begin position="687"/>
        <end position="766"/>
    </location>
</feature>
<dbReference type="PIRSF" id="PIRSF006288">
    <property type="entry name" value="PII_uridyltransf"/>
    <property type="match status" value="1"/>
</dbReference>
<reference evidence="10" key="1">
    <citation type="submission" date="2021-03" db="EMBL/GenBank/DDBJ databases">
        <title>Comamonas denitrificans.</title>
        <authorList>
            <person name="Finster K."/>
        </authorList>
    </citation>
    <scope>NUCLEOTIDE SEQUENCE</scope>
    <source>
        <strain evidence="10">MM2021_4</strain>
    </source>
</reference>
<comment type="function">
    <text evidence="7">Modifies, by uridylylation and deuridylylation, the PII regulatory proteins (GlnB and homologs), in response to the nitrogen status of the cell that GlnD senses through the glutamine level. Under low glutamine levels, catalyzes the conversion of the PII proteins and UTP to PII-UMP and PPi, while under higher glutamine levels, GlnD hydrolyzes PII-UMP to PII and UMP (deuridylylation). Thus, controls uridylylation state and activity of the PII proteins, and plays an important role in the regulation of nitrogen metabolism.</text>
</comment>
<dbReference type="InterPro" id="IPR003607">
    <property type="entry name" value="HD/PDEase_dom"/>
</dbReference>
<keyword evidence="6 7" id="KW-0511">Multifunctional enzyme</keyword>
<dbReference type="PANTHER" id="PTHR47320">
    <property type="entry name" value="BIFUNCTIONAL URIDYLYLTRANSFERASE/URIDYLYL-REMOVING ENZYME"/>
    <property type="match status" value="1"/>
</dbReference>
<keyword evidence="4 7" id="KW-0378">Hydrolase</keyword>
<dbReference type="PANTHER" id="PTHR47320:SF1">
    <property type="entry name" value="BIFUNCTIONAL URIDYLYLTRANSFERASE_URIDYLYL-REMOVING ENZYME"/>
    <property type="match status" value="1"/>
</dbReference>
<dbReference type="NCBIfam" id="TIGR01693">
    <property type="entry name" value="UTase_glnD"/>
    <property type="match status" value="1"/>
</dbReference>
<feature type="domain" description="ACT" evidence="8">
    <location>
        <begin position="795"/>
        <end position="872"/>
    </location>
</feature>
<dbReference type="InterPro" id="IPR006674">
    <property type="entry name" value="HD_domain"/>
</dbReference>
<dbReference type="EMBL" id="JAFNME010000007">
    <property type="protein sequence ID" value="MBO1249151.1"/>
    <property type="molecule type" value="Genomic_DNA"/>
</dbReference>
<dbReference type="EC" id="2.7.7.59" evidence="7"/>
<comment type="caution">
    <text evidence="10">The sequence shown here is derived from an EMBL/GenBank/DDBJ whole genome shotgun (WGS) entry which is preliminary data.</text>
</comment>
<feature type="region of interest" description="Uridylyltransferase" evidence="7">
    <location>
        <begin position="1"/>
        <end position="329"/>
    </location>
</feature>
<evidence type="ECO:0000256" key="1">
    <source>
        <dbReference type="ARBA" id="ARBA00022679"/>
    </source>
</evidence>
<protein>
    <recommendedName>
        <fullName evidence="7">Bifunctional uridylyltransferase/uridylyl-removing enzyme</fullName>
        <shortName evidence="7">UTase/UR</shortName>
    </recommendedName>
    <alternativeName>
        <fullName evidence="7">Bifunctional [protein-PII] modification enzyme</fullName>
    </alternativeName>
    <alternativeName>
        <fullName evidence="7">Bifunctional nitrogen sensor protein</fullName>
    </alternativeName>
    <domain>
        <recommendedName>
            <fullName evidence="7">[Protein-PII] uridylyltransferase</fullName>
            <shortName evidence="7">PII uridylyltransferase</shortName>
            <shortName evidence="7">UTase</shortName>
            <ecNumber evidence="7">2.7.7.59</ecNumber>
        </recommendedName>
    </domain>
    <domain>
        <recommendedName>
            <fullName evidence="7">[Protein-PII]-UMP uridylyl-removing enzyme</fullName>
            <shortName evidence="7">UR</shortName>
            <ecNumber evidence="7">3.1.4.-</ecNumber>
        </recommendedName>
    </domain>
</protein>
<dbReference type="CDD" id="cd04900">
    <property type="entry name" value="ACT_UUR-like_1"/>
    <property type="match status" value="1"/>
</dbReference>
<dbReference type="SUPFAM" id="SSF81593">
    <property type="entry name" value="Nucleotidyltransferase substrate binding subunit/domain"/>
    <property type="match status" value="1"/>
</dbReference>
<dbReference type="NCBIfam" id="NF002837">
    <property type="entry name" value="PRK03059.1"/>
    <property type="match status" value="1"/>
</dbReference>
<comment type="domain">
    <text evidence="7">Has four distinct domains: an N-terminal nucleotidyltransferase (NT) domain responsible for UTase activity, a central HD domain that encodes UR activity, and two C-terminal ACT domains that seem to have a role in glutamine sensing.</text>
</comment>
<dbReference type="GO" id="GO:0006808">
    <property type="term" value="P:regulation of nitrogen utilization"/>
    <property type="evidence" value="ECO:0007669"/>
    <property type="project" value="UniProtKB-UniRule"/>
</dbReference>
<dbReference type="GO" id="GO:0008773">
    <property type="term" value="F:[protein-PII] uridylyltransferase activity"/>
    <property type="evidence" value="ECO:0007669"/>
    <property type="project" value="UniProtKB-UniRule"/>
</dbReference>
<accession>A0A939KD03</accession>
<dbReference type="PROSITE" id="PS51831">
    <property type="entry name" value="HD"/>
    <property type="match status" value="1"/>
</dbReference>
<dbReference type="GO" id="GO:0008081">
    <property type="term" value="F:phosphoric diester hydrolase activity"/>
    <property type="evidence" value="ECO:0007669"/>
    <property type="project" value="UniProtKB-UniRule"/>
</dbReference>
<dbReference type="PROSITE" id="PS51671">
    <property type="entry name" value="ACT"/>
    <property type="match status" value="2"/>
</dbReference>
<organism evidence="10 11">
    <name type="scientific">Comamonas denitrificans</name>
    <dbReference type="NCBI Taxonomy" id="117506"/>
    <lineage>
        <taxon>Bacteria</taxon>
        <taxon>Pseudomonadati</taxon>
        <taxon>Pseudomonadota</taxon>
        <taxon>Betaproteobacteria</taxon>
        <taxon>Burkholderiales</taxon>
        <taxon>Comamonadaceae</taxon>
        <taxon>Comamonas</taxon>
    </lineage>
</organism>
<dbReference type="CDD" id="cd00077">
    <property type="entry name" value="HDc"/>
    <property type="match status" value="1"/>
</dbReference>
<dbReference type="Pfam" id="PF01966">
    <property type="entry name" value="HD"/>
    <property type="match status" value="1"/>
</dbReference>
<evidence type="ECO:0000256" key="5">
    <source>
        <dbReference type="ARBA" id="ARBA00022842"/>
    </source>
</evidence>
<dbReference type="Proteomes" id="UP000664731">
    <property type="component" value="Unassembled WGS sequence"/>
</dbReference>
<gene>
    <name evidence="7" type="primary">glnD</name>
    <name evidence="10" type="ORF">J1777_04760</name>
</gene>
<keyword evidence="3" id="KW-0677">Repeat</keyword>
<dbReference type="InterPro" id="IPR045865">
    <property type="entry name" value="ACT-like_dom_sf"/>
</dbReference>
<dbReference type="SMART" id="SM00471">
    <property type="entry name" value="HDc"/>
    <property type="match status" value="1"/>
</dbReference>
<dbReference type="SUPFAM" id="SSF109604">
    <property type="entry name" value="HD-domain/PDEase-like"/>
    <property type="match status" value="1"/>
</dbReference>
<evidence type="ECO:0000259" key="8">
    <source>
        <dbReference type="PROSITE" id="PS51671"/>
    </source>
</evidence>
<dbReference type="InterPro" id="IPR043519">
    <property type="entry name" value="NT_sf"/>
</dbReference>
<comment type="activity regulation">
    <text evidence="7">Uridylyltransferase (UTase) activity is inhibited by glutamine, while glutamine activates uridylyl-removing (UR) activity.</text>
</comment>
<dbReference type="SUPFAM" id="SSF55021">
    <property type="entry name" value="ACT-like"/>
    <property type="match status" value="2"/>
</dbReference>
<dbReference type="CDD" id="cd05401">
    <property type="entry name" value="NT_GlnE_GlnD_like"/>
    <property type="match status" value="1"/>
</dbReference>
<dbReference type="RefSeq" id="WP_207574698.1">
    <property type="nucleotide sequence ID" value="NZ_JAFNME010000007.1"/>
</dbReference>
<keyword evidence="11" id="KW-1185">Reference proteome</keyword>
<comment type="cofactor">
    <cofactor evidence="7">
        <name>Mg(2+)</name>
        <dbReference type="ChEBI" id="CHEBI:18420"/>
    </cofactor>
</comment>
<feature type="domain" description="HD" evidence="9">
    <location>
        <begin position="448"/>
        <end position="563"/>
    </location>
</feature>
<dbReference type="SUPFAM" id="SSF81301">
    <property type="entry name" value="Nucleotidyltransferase"/>
    <property type="match status" value="1"/>
</dbReference>